<evidence type="ECO:0000313" key="2">
    <source>
        <dbReference type="Proteomes" id="UP000326659"/>
    </source>
</evidence>
<gene>
    <name evidence="1" type="ORF">F1C79_27840</name>
</gene>
<organism evidence="1 2">
    <name type="scientific">Pseudomonas denitrificans</name>
    <dbReference type="NCBI Taxonomy" id="43306"/>
    <lineage>
        <taxon>Bacteria</taxon>
        <taxon>Pseudomonadati</taxon>
        <taxon>Pseudomonadota</taxon>
        <taxon>Gammaproteobacteria</taxon>
        <taxon>Pseudomonadales</taxon>
        <taxon>Pseudomonadaceae</taxon>
        <taxon>Halopseudomonas</taxon>
    </lineage>
</organism>
<dbReference type="Proteomes" id="UP000326659">
    <property type="component" value="Chromosome"/>
</dbReference>
<dbReference type="KEGG" id="pden:F1C79_27840"/>
<name>A0A9X7N4Q5_PSEDE</name>
<accession>A0A9X7N4Q5</accession>
<dbReference type="AlphaFoldDB" id="A0A9X7N4Q5"/>
<dbReference type="OrthoDB" id="9983670at2"/>
<dbReference type="EMBL" id="CP043626">
    <property type="protein sequence ID" value="QEY75132.1"/>
    <property type="molecule type" value="Genomic_DNA"/>
</dbReference>
<reference evidence="1 2" key="1">
    <citation type="submission" date="2019-09" db="EMBL/GenBank/DDBJ databases">
        <title>Prosopis cineraria nodule microbiome.</title>
        <authorList>
            <person name="Chaluvadi S.R."/>
            <person name="Ali R."/>
            <person name="Wang X."/>
        </authorList>
    </citation>
    <scope>NUCLEOTIDE SEQUENCE [LARGE SCALE GENOMIC DNA]</scope>
    <source>
        <strain evidence="1 2">BG1</strain>
    </source>
</reference>
<sequence length="153" mass="16558">MSNALTPAVPSEDCIDLFQVSIGKGVSKQAIYWFTLTDRDIAKRVFEVLAAGLPGYVCQFAEVDAPPLPAKTIDAIELMQRRILLLLKAALRESDHPARAFLLTFAQTYAGRGLMPAHDAALRAIAYDMPTDDEVYIPLGNARSAAALPGGKQ</sequence>
<protein>
    <submittedName>
        <fullName evidence="1">Uncharacterized protein</fullName>
    </submittedName>
</protein>
<proteinExistence type="predicted"/>
<dbReference type="RefSeq" id="WP_151189186.1">
    <property type="nucleotide sequence ID" value="NZ_CP043626.1"/>
</dbReference>
<keyword evidence="2" id="KW-1185">Reference proteome</keyword>
<evidence type="ECO:0000313" key="1">
    <source>
        <dbReference type="EMBL" id="QEY75132.1"/>
    </source>
</evidence>